<dbReference type="EMBL" id="MT143918">
    <property type="protein sequence ID" value="QJH92762.1"/>
    <property type="molecule type" value="Genomic_DNA"/>
</dbReference>
<evidence type="ECO:0000313" key="4">
    <source>
        <dbReference type="EMBL" id="QJH92762.1"/>
    </source>
</evidence>
<evidence type="ECO:0000313" key="1">
    <source>
        <dbReference type="EMBL" id="QJA47440.1"/>
    </source>
</evidence>
<reference evidence="1" key="1">
    <citation type="submission" date="2020-03" db="EMBL/GenBank/DDBJ databases">
        <title>The deep terrestrial virosphere.</title>
        <authorList>
            <person name="Holmfeldt K."/>
            <person name="Nilsson E."/>
            <person name="Simone D."/>
            <person name="Lopez-Fernandez M."/>
            <person name="Wu X."/>
            <person name="de Brujin I."/>
            <person name="Lundin D."/>
            <person name="Andersson A."/>
            <person name="Bertilsson S."/>
            <person name="Dopson M."/>
        </authorList>
    </citation>
    <scope>NUCLEOTIDE SEQUENCE</scope>
    <source>
        <strain evidence="4">MM171A02421</strain>
        <strain evidence="3">MM171B00984</strain>
        <strain evidence="2">MM415A02533</strain>
        <strain evidence="1">TM448A00672</strain>
    </source>
</reference>
<dbReference type="EMBL" id="MT143816">
    <property type="protein sequence ID" value="QJB02937.1"/>
    <property type="molecule type" value="Genomic_DNA"/>
</dbReference>
<organism evidence="1">
    <name type="scientific">viral metagenome</name>
    <dbReference type="NCBI Taxonomy" id="1070528"/>
    <lineage>
        <taxon>unclassified sequences</taxon>
        <taxon>metagenomes</taxon>
        <taxon>organismal metagenomes</taxon>
    </lineage>
</organism>
<dbReference type="EMBL" id="MT141994">
    <property type="protein sequence ID" value="QJA72997.1"/>
    <property type="molecule type" value="Genomic_DNA"/>
</dbReference>
<evidence type="ECO:0000313" key="2">
    <source>
        <dbReference type="EMBL" id="QJA72997.1"/>
    </source>
</evidence>
<accession>A0A6H1ZJR8</accession>
<dbReference type="EMBL" id="MT144043">
    <property type="protein sequence ID" value="QJA47440.1"/>
    <property type="molecule type" value="Genomic_DNA"/>
</dbReference>
<evidence type="ECO:0000313" key="3">
    <source>
        <dbReference type="EMBL" id="QJB02937.1"/>
    </source>
</evidence>
<protein>
    <submittedName>
        <fullName evidence="1">Uncharacterized protein</fullName>
    </submittedName>
</protein>
<gene>
    <name evidence="4" type="ORF">MM171A02421_0004</name>
    <name evidence="3" type="ORF">MM171B00984_0004</name>
    <name evidence="2" type="ORF">MM415A02533_0009</name>
    <name evidence="1" type="ORF">TM448A00672_0006</name>
</gene>
<sequence>MTIKEKARYKYPCRICGKLIKIKGMPCRSCCCKILFPSTFNSEEEALDLWVEHNRDYLEEKSAELECDIFQLGETQILHN</sequence>
<name>A0A6H1ZJR8_9ZZZZ</name>
<dbReference type="AlphaFoldDB" id="A0A6H1ZJR8"/>
<proteinExistence type="predicted"/>